<dbReference type="SUPFAM" id="SSF52374">
    <property type="entry name" value="Nucleotidylyl transferase"/>
    <property type="match status" value="1"/>
</dbReference>
<evidence type="ECO:0000256" key="10">
    <source>
        <dbReference type="ARBA" id="ARBA00022840"/>
    </source>
</evidence>
<evidence type="ECO:0000256" key="7">
    <source>
        <dbReference type="ARBA" id="ARBA00022741"/>
    </source>
</evidence>
<comment type="similarity">
    <text evidence="14">Belongs to the ribF family.</text>
</comment>
<evidence type="ECO:0000256" key="5">
    <source>
        <dbReference type="ARBA" id="ARBA00022679"/>
    </source>
</evidence>
<keyword evidence="6 14" id="KW-0548">Nucleotidyltransferase</keyword>
<organism evidence="16 18">
    <name type="scientific">Limosilactobacillus mucosae</name>
    <name type="common">Lactobacillus mucosae</name>
    <dbReference type="NCBI Taxonomy" id="97478"/>
    <lineage>
        <taxon>Bacteria</taxon>
        <taxon>Bacillati</taxon>
        <taxon>Bacillota</taxon>
        <taxon>Bacilli</taxon>
        <taxon>Lactobacillales</taxon>
        <taxon>Lactobacillaceae</taxon>
        <taxon>Limosilactobacillus</taxon>
    </lineage>
</organism>
<dbReference type="UniPathway" id="UPA00276">
    <property type="reaction ID" value="UER00406"/>
</dbReference>
<dbReference type="GO" id="GO:0005524">
    <property type="term" value="F:ATP binding"/>
    <property type="evidence" value="ECO:0007669"/>
    <property type="project" value="UniProtKB-UniRule"/>
</dbReference>
<dbReference type="RefSeq" id="WP_034540118.1">
    <property type="nucleotide sequence ID" value="NZ_CABFNH010000029.1"/>
</dbReference>
<evidence type="ECO:0000256" key="14">
    <source>
        <dbReference type="PIRNR" id="PIRNR004491"/>
    </source>
</evidence>
<comment type="catalytic activity">
    <reaction evidence="12 14">
        <text>riboflavin + ATP = FMN + ADP + H(+)</text>
        <dbReference type="Rhea" id="RHEA:14357"/>
        <dbReference type="ChEBI" id="CHEBI:15378"/>
        <dbReference type="ChEBI" id="CHEBI:30616"/>
        <dbReference type="ChEBI" id="CHEBI:57986"/>
        <dbReference type="ChEBI" id="CHEBI:58210"/>
        <dbReference type="ChEBI" id="CHEBI:456216"/>
        <dbReference type="EC" id="2.7.1.26"/>
    </reaction>
</comment>
<evidence type="ECO:0000256" key="6">
    <source>
        <dbReference type="ARBA" id="ARBA00022695"/>
    </source>
</evidence>
<keyword evidence="8 14" id="KW-0418">Kinase</keyword>
<dbReference type="GO" id="GO:0009231">
    <property type="term" value="P:riboflavin biosynthetic process"/>
    <property type="evidence" value="ECO:0007669"/>
    <property type="project" value="InterPro"/>
</dbReference>
<gene>
    <name evidence="17" type="primary">ribF</name>
    <name evidence="17" type="ORF">LMUP508_01786</name>
    <name evidence="16" type="ORF">LX03_05615</name>
</gene>
<keyword evidence="4 14" id="KW-0288">FMN</keyword>
<evidence type="ECO:0000313" key="16">
    <source>
        <dbReference type="EMBL" id="KGL66797.1"/>
    </source>
</evidence>
<dbReference type="CDD" id="cd02064">
    <property type="entry name" value="FAD_synthetase_N"/>
    <property type="match status" value="1"/>
</dbReference>
<evidence type="ECO:0000256" key="9">
    <source>
        <dbReference type="ARBA" id="ARBA00022827"/>
    </source>
</evidence>
<evidence type="ECO:0000256" key="3">
    <source>
        <dbReference type="ARBA" id="ARBA00022630"/>
    </source>
</evidence>
<dbReference type="InterPro" id="IPR015865">
    <property type="entry name" value="Riboflavin_kinase_bac/euk"/>
</dbReference>
<accession>A0A099YBL0</accession>
<dbReference type="SUPFAM" id="SSF82114">
    <property type="entry name" value="Riboflavin kinase-like"/>
    <property type="match status" value="1"/>
</dbReference>
<reference evidence="17 19" key="2">
    <citation type="submission" date="2019-06" db="EMBL/GenBank/DDBJ databases">
        <authorList>
            <person name="Rodrigo-Torres L."/>
            <person name="Arahal R. D."/>
            <person name="Lucena T."/>
        </authorList>
    </citation>
    <scope>NUCLEOTIDE SEQUENCE [LARGE SCALE GENOMIC DNA]</scope>
    <source>
        <strain evidence="17 19">INIA P508</strain>
    </source>
</reference>
<dbReference type="PANTHER" id="PTHR22749:SF6">
    <property type="entry name" value="RIBOFLAVIN KINASE"/>
    <property type="match status" value="1"/>
</dbReference>
<dbReference type="EC" id="2.7.7.2" evidence="14"/>
<dbReference type="InterPro" id="IPR014729">
    <property type="entry name" value="Rossmann-like_a/b/a_fold"/>
</dbReference>
<evidence type="ECO:0000256" key="12">
    <source>
        <dbReference type="ARBA" id="ARBA00047880"/>
    </source>
</evidence>
<protein>
    <recommendedName>
        <fullName evidence="14">Riboflavin biosynthesis protein</fullName>
    </recommendedName>
    <domain>
        <recommendedName>
            <fullName evidence="14">Riboflavin kinase</fullName>
            <ecNumber evidence="14">2.7.1.26</ecNumber>
        </recommendedName>
        <alternativeName>
            <fullName evidence="14">Flavokinase</fullName>
        </alternativeName>
    </domain>
    <domain>
        <recommendedName>
            <fullName evidence="14">FMN adenylyltransferase</fullName>
            <ecNumber evidence="14">2.7.7.2</ecNumber>
        </recommendedName>
        <alternativeName>
            <fullName evidence="14">FAD pyrophosphorylase</fullName>
        </alternativeName>
        <alternativeName>
            <fullName evidence="14">FAD synthase</fullName>
        </alternativeName>
    </domain>
</protein>
<dbReference type="Proteomes" id="UP000030001">
    <property type="component" value="Unassembled WGS sequence"/>
</dbReference>
<dbReference type="GO" id="GO:0006747">
    <property type="term" value="P:FAD biosynthetic process"/>
    <property type="evidence" value="ECO:0007669"/>
    <property type="project" value="UniProtKB-UniRule"/>
</dbReference>
<dbReference type="PIRSF" id="PIRSF004491">
    <property type="entry name" value="FAD_Synth"/>
    <property type="match status" value="1"/>
</dbReference>
<feature type="domain" description="Riboflavin kinase" evidence="15">
    <location>
        <begin position="188"/>
        <end position="313"/>
    </location>
</feature>
<dbReference type="Pfam" id="PF01687">
    <property type="entry name" value="Flavokinase"/>
    <property type="match status" value="1"/>
</dbReference>
<dbReference type="Pfam" id="PF06574">
    <property type="entry name" value="FAD_syn"/>
    <property type="match status" value="1"/>
</dbReference>
<evidence type="ECO:0000313" key="18">
    <source>
        <dbReference type="Proteomes" id="UP000030001"/>
    </source>
</evidence>
<evidence type="ECO:0000256" key="2">
    <source>
        <dbReference type="ARBA" id="ARBA00005201"/>
    </source>
</evidence>
<sequence>MQVIKIHHPFDPALIPAGPVVLAMGFFDGIHRGHQAVIKTARRIADEKGLPLAVLTYDHRPEIVYQQYPAGGVHYLTPLPRKLDLLKQLGVDRVYLVNLTSALSALDPQTFVDQYLVGFHTQVAVAGYDHTYGADPSVANMAHLKEFAKGRFEVVTVEKLTLQDNHKVGSTRIRELLELGDVQSANELLGYFYQTSGVVVHGFARGRTLGFPTANVAWPEAEWLPSIGVYVVQMKIGERWYNGMASVGRNVTFGDHNEKTLEIYLFNFNQLIYGENVQVRWIKRLRGEVKFNSADDLIAQMRLDQHHSELTLQNLKTLPGQILQ</sequence>
<keyword evidence="9 14" id="KW-0274">FAD</keyword>
<dbReference type="InterPro" id="IPR015864">
    <property type="entry name" value="FAD_synthase"/>
</dbReference>
<keyword evidence="3 14" id="KW-0285">Flavoprotein</keyword>
<evidence type="ECO:0000256" key="8">
    <source>
        <dbReference type="ARBA" id="ARBA00022777"/>
    </source>
</evidence>
<keyword evidence="5 14" id="KW-0808">Transferase</keyword>
<dbReference type="UniPathway" id="UPA00277">
    <property type="reaction ID" value="UER00407"/>
</dbReference>
<evidence type="ECO:0000313" key="19">
    <source>
        <dbReference type="Proteomes" id="UP000365705"/>
    </source>
</evidence>
<dbReference type="InterPro" id="IPR023465">
    <property type="entry name" value="Riboflavin_kinase_dom_sf"/>
</dbReference>
<dbReference type="Gene3D" id="2.40.30.30">
    <property type="entry name" value="Riboflavin kinase-like"/>
    <property type="match status" value="1"/>
</dbReference>
<dbReference type="EMBL" id="CABFNH010000029">
    <property type="protein sequence ID" value="VTZ92796.1"/>
    <property type="molecule type" value="Genomic_DNA"/>
</dbReference>
<dbReference type="GO" id="GO:0009398">
    <property type="term" value="P:FMN biosynthetic process"/>
    <property type="evidence" value="ECO:0007669"/>
    <property type="project" value="UniProtKB-UniRule"/>
</dbReference>
<dbReference type="EMBL" id="JROC01000032">
    <property type="protein sequence ID" value="KGL66797.1"/>
    <property type="molecule type" value="Genomic_DNA"/>
</dbReference>
<keyword evidence="11" id="KW-0511">Multifunctional enzyme</keyword>
<evidence type="ECO:0000256" key="11">
    <source>
        <dbReference type="ARBA" id="ARBA00023268"/>
    </source>
</evidence>
<evidence type="ECO:0000256" key="1">
    <source>
        <dbReference type="ARBA" id="ARBA00004726"/>
    </source>
</evidence>
<dbReference type="Gene3D" id="3.40.50.620">
    <property type="entry name" value="HUPs"/>
    <property type="match status" value="1"/>
</dbReference>
<dbReference type="EC" id="2.7.1.26" evidence="14"/>
<proteinExistence type="inferred from homology"/>
<name>A0A099YBL0_LIMMU</name>
<evidence type="ECO:0000259" key="15">
    <source>
        <dbReference type="SMART" id="SM00904"/>
    </source>
</evidence>
<evidence type="ECO:0000256" key="4">
    <source>
        <dbReference type="ARBA" id="ARBA00022643"/>
    </source>
</evidence>
<dbReference type="Proteomes" id="UP000365705">
    <property type="component" value="Unassembled WGS sequence"/>
</dbReference>
<reference evidence="16 18" key="1">
    <citation type="submission" date="2014-09" db="EMBL/GenBank/DDBJ databases">
        <title>Lactobacillus mucosae CRL573 Genome Sequencing.</title>
        <authorList>
            <person name="Bleckwedel J."/>
            <person name="Teran L.C."/>
            <person name="Bonacina J."/>
            <person name="Saavedra L."/>
            <person name="Mozzi F.B."/>
            <person name="Raya R.R."/>
        </authorList>
    </citation>
    <scope>NUCLEOTIDE SEQUENCE [LARGE SCALE GENOMIC DNA]</scope>
    <source>
        <strain evidence="16 18">CRL573</strain>
    </source>
</reference>
<dbReference type="AlphaFoldDB" id="A0A099YBL0"/>
<dbReference type="GO" id="GO:0008531">
    <property type="term" value="F:riboflavin kinase activity"/>
    <property type="evidence" value="ECO:0007669"/>
    <property type="project" value="UniProtKB-UniRule"/>
</dbReference>
<keyword evidence="7 14" id="KW-0547">Nucleotide-binding</keyword>
<dbReference type="PANTHER" id="PTHR22749">
    <property type="entry name" value="RIBOFLAVIN KINASE/FMN ADENYLYLTRANSFERASE"/>
    <property type="match status" value="1"/>
</dbReference>
<evidence type="ECO:0000313" key="17">
    <source>
        <dbReference type="EMBL" id="VTZ92796.1"/>
    </source>
</evidence>
<comment type="pathway">
    <text evidence="1 14">Cofactor biosynthesis; FAD biosynthesis; FAD from FMN: step 1/1.</text>
</comment>
<dbReference type="SMART" id="SM00904">
    <property type="entry name" value="Flavokinase"/>
    <property type="match status" value="1"/>
</dbReference>
<dbReference type="InterPro" id="IPR002606">
    <property type="entry name" value="Riboflavin_kinase_bac"/>
</dbReference>
<dbReference type="NCBIfam" id="TIGR00083">
    <property type="entry name" value="ribF"/>
    <property type="match status" value="1"/>
</dbReference>
<keyword evidence="10 14" id="KW-0067">ATP-binding</keyword>
<comment type="pathway">
    <text evidence="2 14">Cofactor biosynthesis; FMN biosynthesis; FMN from riboflavin (ATP route): step 1/1.</text>
</comment>
<dbReference type="GO" id="GO:0003919">
    <property type="term" value="F:FMN adenylyltransferase activity"/>
    <property type="evidence" value="ECO:0007669"/>
    <property type="project" value="UniProtKB-UniRule"/>
</dbReference>
<evidence type="ECO:0000256" key="13">
    <source>
        <dbReference type="ARBA" id="ARBA00049494"/>
    </source>
</evidence>
<dbReference type="InterPro" id="IPR023468">
    <property type="entry name" value="Riboflavin_kinase"/>
</dbReference>
<comment type="catalytic activity">
    <reaction evidence="13 14">
        <text>FMN + ATP + H(+) = FAD + diphosphate</text>
        <dbReference type="Rhea" id="RHEA:17237"/>
        <dbReference type="ChEBI" id="CHEBI:15378"/>
        <dbReference type="ChEBI" id="CHEBI:30616"/>
        <dbReference type="ChEBI" id="CHEBI:33019"/>
        <dbReference type="ChEBI" id="CHEBI:57692"/>
        <dbReference type="ChEBI" id="CHEBI:58210"/>
        <dbReference type="EC" id="2.7.7.2"/>
    </reaction>
</comment>